<evidence type="ECO:0000259" key="1">
    <source>
        <dbReference type="Pfam" id="PF04073"/>
    </source>
</evidence>
<dbReference type="Proteomes" id="UP000317944">
    <property type="component" value="Unassembled WGS sequence"/>
</dbReference>
<dbReference type="RefSeq" id="WP_142506924.1">
    <property type="nucleotide sequence ID" value="NZ_SADV01000001.1"/>
</dbReference>
<organism evidence="2 3">
    <name type="scientific">Lysinibacillus sphaericus</name>
    <name type="common">Bacillus sphaericus</name>
    <dbReference type="NCBI Taxonomy" id="1421"/>
    <lineage>
        <taxon>Bacteria</taxon>
        <taxon>Bacillati</taxon>
        <taxon>Bacillota</taxon>
        <taxon>Bacilli</taxon>
        <taxon>Bacillales</taxon>
        <taxon>Bacillaceae</taxon>
        <taxon>Lysinibacillus</taxon>
    </lineage>
</organism>
<dbReference type="OrthoDB" id="9798760at2"/>
<dbReference type="EMBL" id="SADV01000001">
    <property type="protein sequence ID" value="TQR39499.1"/>
    <property type="molecule type" value="Genomic_DNA"/>
</dbReference>
<feature type="domain" description="YbaK/aminoacyl-tRNA synthetase-associated" evidence="1">
    <location>
        <begin position="27"/>
        <end position="143"/>
    </location>
</feature>
<evidence type="ECO:0000313" key="2">
    <source>
        <dbReference type="EMBL" id="TQR39499.1"/>
    </source>
</evidence>
<dbReference type="GO" id="GO:0002161">
    <property type="term" value="F:aminoacyl-tRNA deacylase activity"/>
    <property type="evidence" value="ECO:0007669"/>
    <property type="project" value="InterPro"/>
</dbReference>
<dbReference type="Gene3D" id="3.90.960.10">
    <property type="entry name" value="YbaK/aminoacyl-tRNA synthetase-associated domain"/>
    <property type="match status" value="1"/>
</dbReference>
<name>A0A544V066_LYSSH</name>
<reference evidence="2 3" key="1">
    <citation type="submission" date="2018-03" db="EMBL/GenBank/DDBJ databases">
        <title>Aerobic endospore-forming bacteria genome sequencing and assembly.</title>
        <authorList>
            <person name="Cavalcante D.A."/>
            <person name="Driks A."/>
            <person name="Putonti C."/>
            <person name="De-Souza M.T."/>
        </authorList>
    </citation>
    <scope>NUCLEOTIDE SEQUENCE [LARGE SCALE GENOMIC DNA]</scope>
    <source>
        <strain evidence="2 3">SDF0037</strain>
    </source>
</reference>
<dbReference type="PANTHER" id="PTHR30411">
    <property type="entry name" value="CYTOPLASMIC PROTEIN"/>
    <property type="match status" value="1"/>
</dbReference>
<dbReference type="InterPro" id="IPR007214">
    <property type="entry name" value="YbaK/aa-tRNA-synth-assoc-dom"/>
</dbReference>
<dbReference type="Pfam" id="PF04073">
    <property type="entry name" value="tRNA_edit"/>
    <property type="match status" value="1"/>
</dbReference>
<protein>
    <recommendedName>
        <fullName evidence="1">YbaK/aminoacyl-tRNA synthetase-associated domain-containing protein</fullName>
    </recommendedName>
</protein>
<dbReference type="PANTHER" id="PTHR30411:SF1">
    <property type="entry name" value="CYTOPLASMIC PROTEIN"/>
    <property type="match status" value="1"/>
</dbReference>
<dbReference type="AlphaFoldDB" id="A0A544V066"/>
<dbReference type="SUPFAM" id="SSF55826">
    <property type="entry name" value="YbaK/ProRS associated domain"/>
    <property type="match status" value="1"/>
</dbReference>
<evidence type="ECO:0000313" key="3">
    <source>
        <dbReference type="Proteomes" id="UP000317944"/>
    </source>
</evidence>
<accession>A0A544V066</accession>
<sequence length="154" mass="16872">MNSYETKVKEFLDANDVKAEHFVFNQSCHSVKEAAETVNGSEDDFVKNICMIDSNNELIVAIVKGNNRASTTRVAKSLNIEKPRLANGNEIIEHTGFPPGGVPSFGFQAKFLVDPKVTNMDVIYTGGGSENSLVKINVQDLLRINQGTIIKVSK</sequence>
<gene>
    <name evidence="2" type="ORF">C7Y47_00145</name>
</gene>
<dbReference type="InterPro" id="IPR036754">
    <property type="entry name" value="YbaK/aa-tRNA-synt-asso_dom_sf"/>
</dbReference>
<proteinExistence type="predicted"/>
<comment type="caution">
    <text evidence="2">The sequence shown here is derived from an EMBL/GenBank/DDBJ whole genome shotgun (WGS) entry which is preliminary data.</text>
</comment>